<keyword evidence="1" id="KW-1133">Transmembrane helix</keyword>
<dbReference type="Proteomes" id="UP000765845">
    <property type="component" value="Unassembled WGS sequence"/>
</dbReference>
<protein>
    <submittedName>
        <fullName evidence="2">Uncharacterized protein</fullName>
    </submittedName>
</protein>
<evidence type="ECO:0000313" key="3">
    <source>
        <dbReference type="Proteomes" id="UP000765845"/>
    </source>
</evidence>
<evidence type="ECO:0000313" key="2">
    <source>
        <dbReference type="EMBL" id="NKI18953.1"/>
    </source>
</evidence>
<reference evidence="2 3" key="1">
    <citation type="submission" date="2020-04" db="EMBL/GenBank/DDBJ databases">
        <authorList>
            <person name="Yoon J."/>
        </authorList>
    </citation>
    <scope>NUCLEOTIDE SEQUENCE [LARGE SCALE GENOMIC DNA]</scope>
    <source>
        <strain evidence="2 3">KMU-166</strain>
    </source>
</reference>
<organism evidence="2 3">
    <name type="scientific">Spongiibacter thalassae</name>
    <dbReference type="NCBI Taxonomy" id="2721624"/>
    <lineage>
        <taxon>Bacteria</taxon>
        <taxon>Pseudomonadati</taxon>
        <taxon>Pseudomonadota</taxon>
        <taxon>Gammaproteobacteria</taxon>
        <taxon>Cellvibrionales</taxon>
        <taxon>Spongiibacteraceae</taxon>
        <taxon>Spongiibacter</taxon>
    </lineage>
</organism>
<proteinExistence type="predicted"/>
<gene>
    <name evidence="2" type="ORF">HCU74_16215</name>
</gene>
<feature type="transmembrane region" description="Helical" evidence="1">
    <location>
        <begin position="12"/>
        <end position="32"/>
    </location>
</feature>
<dbReference type="EMBL" id="JAAWWK010000006">
    <property type="protein sequence ID" value="NKI18953.1"/>
    <property type="molecule type" value="Genomic_DNA"/>
</dbReference>
<accession>A0ABX1GKF0</accession>
<dbReference type="RefSeq" id="WP_168451468.1">
    <property type="nucleotide sequence ID" value="NZ_JAAWWK010000006.1"/>
</dbReference>
<keyword evidence="1" id="KW-0472">Membrane</keyword>
<name>A0ABX1GKF0_9GAMM</name>
<sequence length="60" mass="6446">MNKEGWWLLAKGHPLISAIMAIIWLGLISFGLTIDLSFLTAIALATGLTFGLIMAIGLFV</sequence>
<keyword evidence="3" id="KW-1185">Reference proteome</keyword>
<feature type="transmembrane region" description="Helical" evidence="1">
    <location>
        <begin position="38"/>
        <end position="59"/>
    </location>
</feature>
<keyword evidence="1" id="KW-0812">Transmembrane</keyword>
<comment type="caution">
    <text evidence="2">The sequence shown here is derived from an EMBL/GenBank/DDBJ whole genome shotgun (WGS) entry which is preliminary data.</text>
</comment>
<evidence type="ECO:0000256" key="1">
    <source>
        <dbReference type="SAM" id="Phobius"/>
    </source>
</evidence>